<evidence type="ECO:0000259" key="12">
    <source>
        <dbReference type="PROSITE" id="PS50011"/>
    </source>
</evidence>
<dbReference type="Pfam" id="PF00069">
    <property type="entry name" value="Pkinase"/>
    <property type="match status" value="1"/>
</dbReference>
<dbReference type="Gene3D" id="1.10.510.10">
    <property type="entry name" value="Transferase(Phosphotransferase) domain 1"/>
    <property type="match status" value="1"/>
</dbReference>
<feature type="cross-link" description="Glycyl lysine isopeptide (Lys-Gly) (interchain with G-Cter in SUMO2)" evidence="8">
    <location>
        <position position="397"/>
    </location>
</feature>
<dbReference type="Gene3D" id="2.30.29.30">
    <property type="entry name" value="Pleckstrin-homology domain (PH domain)/Phosphotyrosine-binding domain (PTB)"/>
    <property type="match status" value="1"/>
</dbReference>
<feature type="non-terminal residue" evidence="13">
    <location>
        <position position="473"/>
    </location>
</feature>
<organism evidence="13">
    <name type="scientific">Aphanomyces stellatus</name>
    <dbReference type="NCBI Taxonomy" id="120398"/>
    <lineage>
        <taxon>Eukaryota</taxon>
        <taxon>Sar</taxon>
        <taxon>Stramenopiles</taxon>
        <taxon>Oomycota</taxon>
        <taxon>Saprolegniomycetes</taxon>
        <taxon>Saprolegniales</taxon>
        <taxon>Verrucalvaceae</taxon>
        <taxon>Aphanomyces</taxon>
    </lineage>
</organism>
<accession>A0A6A4Y3C5</accession>
<feature type="active site" description="Proton acceptor" evidence="6">
    <location>
        <position position="395"/>
    </location>
</feature>
<keyword evidence="5 7" id="KW-0067">ATP-binding</keyword>
<evidence type="ECO:0000256" key="1">
    <source>
        <dbReference type="ARBA" id="ARBA00022527"/>
    </source>
</evidence>
<gene>
    <name evidence="13" type="ORF">As57867_018304</name>
</gene>
<dbReference type="SUPFAM" id="SSF50729">
    <property type="entry name" value="PH domain-like"/>
    <property type="match status" value="1"/>
</dbReference>
<evidence type="ECO:0000256" key="7">
    <source>
        <dbReference type="PIRSR" id="PIRSR630616-2"/>
    </source>
</evidence>
<evidence type="ECO:0000259" key="11">
    <source>
        <dbReference type="PROSITE" id="PS50003"/>
    </source>
</evidence>
<keyword evidence="1 10" id="KW-0723">Serine/threonine-protein kinase</keyword>
<evidence type="ECO:0000256" key="3">
    <source>
        <dbReference type="ARBA" id="ARBA00022741"/>
    </source>
</evidence>
<evidence type="ECO:0000256" key="10">
    <source>
        <dbReference type="RuleBase" id="RU000304"/>
    </source>
</evidence>
<dbReference type="InterPro" id="IPR017441">
    <property type="entry name" value="Protein_kinase_ATP_BS"/>
</dbReference>
<evidence type="ECO:0000256" key="2">
    <source>
        <dbReference type="ARBA" id="ARBA00022679"/>
    </source>
</evidence>
<evidence type="ECO:0000256" key="9">
    <source>
        <dbReference type="PROSITE-ProRule" id="PRU10141"/>
    </source>
</evidence>
<dbReference type="PROSITE" id="PS50011">
    <property type="entry name" value="PROTEIN_KINASE_DOM"/>
    <property type="match status" value="1"/>
</dbReference>
<comment type="caution">
    <text evidence="13">The sequence shown here is derived from an EMBL/GenBank/DDBJ whole genome shotgun (WGS) entry which is preliminary data.</text>
</comment>
<dbReference type="InterPro" id="IPR011993">
    <property type="entry name" value="PH-like_dom_sf"/>
</dbReference>
<dbReference type="SMART" id="SM00233">
    <property type="entry name" value="PH"/>
    <property type="match status" value="1"/>
</dbReference>
<dbReference type="OrthoDB" id="40902at2759"/>
<protein>
    <recommendedName>
        <fullName evidence="14">Protein kinase domain-containing protein</fullName>
    </recommendedName>
</protein>
<keyword evidence="3 7" id="KW-0547">Nucleotide-binding</keyword>
<evidence type="ECO:0000256" key="6">
    <source>
        <dbReference type="PIRSR" id="PIRSR630616-1"/>
    </source>
</evidence>
<dbReference type="PROSITE" id="PS50003">
    <property type="entry name" value="PH_DOMAIN"/>
    <property type="match status" value="1"/>
</dbReference>
<dbReference type="GO" id="GO:0004674">
    <property type="term" value="F:protein serine/threonine kinase activity"/>
    <property type="evidence" value="ECO:0007669"/>
    <property type="project" value="UniProtKB-KW"/>
</dbReference>
<evidence type="ECO:0000313" key="13">
    <source>
        <dbReference type="EMBL" id="KAF0690241.1"/>
    </source>
</evidence>
<evidence type="ECO:0000256" key="4">
    <source>
        <dbReference type="ARBA" id="ARBA00022777"/>
    </source>
</evidence>
<reference evidence="13" key="1">
    <citation type="submission" date="2019-06" db="EMBL/GenBank/DDBJ databases">
        <title>Genomics analysis of Aphanomyces spp. identifies a new class of oomycete effector associated with host adaptation.</title>
        <authorList>
            <person name="Gaulin E."/>
        </authorList>
    </citation>
    <scope>NUCLEOTIDE SEQUENCE</scope>
    <source>
        <strain evidence="13">CBS 578.67</strain>
    </source>
</reference>
<dbReference type="InterPro" id="IPR011009">
    <property type="entry name" value="Kinase-like_dom_sf"/>
</dbReference>
<dbReference type="SMART" id="SM00220">
    <property type="entry name" value="S_TKc"/>
    <property type="match status" value="1"/>
</dbReference>
<feature type="binding site" evidence="7 9">
    <location>
        <position position="305"/>
    </location>
    <ligand>
        <name>ATP</name>
        <dbReference type="ChEBI" id="CHEBI:30616"/>
    </ligand>
</feature>
<dbReference type="InterPro" id="IPR000719">
    <property type="entry name" value="Prot_kinase_dom"/>
</dbReference>
<dbReference type="GO" id="GO:0005524">
    <property type="term" value="F:ATP binding"/>
    <property type="evidence" value="ECO:0007669"/>
    <property type="project" value="UniProtKB-UniRule"/>
</dbReference>
<dbReference type="Pfam" id="PF00169">
    <property type="entry name" value="PH"/>
    <property type="match status" value="1"/>
</dbReference>
<dbReference type="PROSITE" id="PS00108">
    <property type="entry name" value="PROTEIN_KINASE_ST"/>
    <property type="match status" value="1"/>
</dbReference>
<keyword evidence="2" id="KW-0808">Transferase</keyword>
<feature type="domain" description="PH" evidence="11">
    <location>
        <begin position="27"/>
        <end position="144"/>
    </location>
</feature>
<dbReference type="EMBL" id="VJMH01006387">
    <property type="protein sequence ID" value="KAF0690241.1"/>
    <property type="molecule type" value="Genomic_DNA"/>
</dbReference>
<comment type="similarity">
    <text evidence="10">Belongs to the protein kinase superfamily.</text>
</comment>
<dbReference type="InterPro" id="IPR001849">
    <property type="entry name" value="PH_domain"/>
</dbReference>
<dbReference type="InterPro" id="IPR030616">
    <property type="entry name" value="Aur-like"/>
</dbReference>
<evidence type="ECO:0008006" key="14">
    <source>
        <dbReference type="Google" id="ProtNLM"/>
    </source>
</evidence>
<dbReference type="SUPFAM" id="SSF56112">
    <property type="entry name" value="Protein kinase-like (PK-like)"/>
    <property type="match status" value="1"/>
</dbReference>
<dbReference type="PROSITE" id="PS00107">
    <property type="entry name" value="PROTEIN_KINASE_ATP"/>
    <property type="match status" value="1"/>
</dbReference>
<proteinExistence type="inferred from homology"/>
<feature type="domain" description="Protein kinase" evidence="12">
    <location>
        <begin position="277"/>
        <end position="473"/>
    </location>
</feature>
<dbReference type="InterPro" id="IPR008271">
    <property type="entry name" value="Ser/Thr_kinase_AS"/>
</dbReference>
<evidence type="ECO:0000256" key="8">
    <source>
        <dbReference type="PIRSR" id="PIRSR630616-3"/>
    </source>
</evidence>
<evidence type="ECO:0000256" key="5">
    <source>
        <dbReference type="ARBA" id="ARBA00022840"/>
    </source>
</evidence>
<keyword evidence="4" id="KW-0418">Kinase</keyword>
<sequence>MMMETKSSGGSSSLVLEERPGKLMKEEVVHSGVLQKRGHVRRNWLKRFFVVTHTVVRYYRKPAHGSSWAVDSKNLRGEIPLADIHTVEIDDSDVRRPFRFTVRIVRHRHFPFLGTHVRKVTFCMQATSADDRDRWIRVLQGRRALPPSAASVAKSPSAMALYLHLTDASGSPDSLSAAKILQREFPIFVSLLRTLHDTTSPDALVHVLDLLVGEVDNGRYNETLKKLLAAAAEHMLARAPALWSRDVQWAYGTVMRGMHRTPPAVSPPTLPPPTSTYSLGRILGSGAHSVVRVGLTPQWTHVAVKCLSKAHMDDATLRLEVEMMKSLDHPHVLPLIDTFETATFFGVVTPLCTGGTLHSDLVVRKRYSEASARRAMTQLADALAYLHAHGVVHRDVKAENVLLHSSSVHAPLLLADFGFAKRLPWTKGTTCGTPAYMAPEVLLGHAYDAAVDCWSLGVILYMLLSGQPPFPGS</sequence>
<feature type="binding site" evidence="7">
    <location>
        <position position="416"/>
    </location>
    <ligand>
        <name>ATP</name>
        <dbReference type="ChEBI" id="CHEBI:30616"/>
    </ligand>
</feature>
<feature type="binding site" evidence="7">
    <location>
        <begin position="399"/>
        <end position="400"/>
    </location>
    <ligand>
        <name>ATP</name>
        <dbReference type="ChEBI" id="CHEBI:30616"/>
    </ligand>
</feature>
<dbReference type="PANTHER" id="PTHR24350">
    <property type="entry name" value="SERINE/THREONINE-PROTEIN KINASE IAL-RELATED"/>
    <property type="match status" value="1"/>
</dbReference>
<name>A0A6A4Y3C5_9STRA</name>
<dbReference type="AlphaFoldDB" id="A0A6A4Y3C5"/>